<feature type="region of interest" description="Disordered" evidence="6">
    <location>
        <begin position="96"/>
        <end position="205"/>
    </location>
</feature>
<dbReference type="Pfam" id="PF12801">
    <property type="entry name" value="Fer4_5"/>
    <property type="match status" value="2"/>
</dbReference>
<dbReference type="GO" id="GO:0005524">
    <property type="term" value="F:ATP binding"/>
    <property type="evidence" value="ECO:0007669"/>
    <property type="project" value="InterPro"/>
</dbReference>
<dbReference type="SUPFAM" id="SSF52540">
    <property type="entry name" value="P-loop containing nucleoside triphosphate hydrolases"/>
    <property type="match status" value="1"/>
</dbReference>
<dbReference type="Proteomes" id="UP001165080">
    <property type="component" value="Unassembled WGS sequence"/>
</dbReference>
<keyword evidence="4" id="KW-0067">ATP-binding</keyword>
<evidence type="ECO:0000256" key="6">
    <source>
        <dbReference type="SAM" id="MobiDB-lite"/>
    </source>
</evidence>
<feature type="compositionally biased region" description="Pro residues" evidence="6">
    <location>
        <begin position="302"/>
        <end position="314"/>
    </location>
</feature>
<feature type="compositionally biased region" description="Low complexity" evidence="6">
    <location>
        <begin position="538"/>
        <end position="550"/>
    </location>
</feature>
<keyword evidence="7" id="KW-0812">Transmembrane</keyword>
<dbReference type="Pfam" id="PF00158">
    <property type="entry name" value="Sigma54_activat"/>
    <property type="match status" value="1"/>
</dbReference>
<dbReference type="GO" id="GO:0005886">
    <property type="term" value="C:plasma membrane"/>
    <property type="evidence" value="ECO:0007669"/>
    <property type="project" value="UniProtKB-SubCell"/>
</dbReference>
<evidence type="ECO:0000313" key="11">
    <source>
        <dbReference type="Proteomes" id="UP001165080"/>
    </source>
</evidence>
<feature type="region of interest" description="Disordered" evidence="6">
    <location>
        <begin position="758"/>
        <end position="787"/>
    </location>
</feature>
<dbReference type="CDD" id="cd00009">
    <property type="entry name" value="AAA"/>
    <property type="match status" value="1"/>
</dbReference>
<feature type="compositionally biased region" description="Low complexity" evidence="6">
    <location>
        <begin position="269"/>
        <end position="301"/>
    </location>
</feature>
<keyword evidence="5 7" id="KW-0472">Membrane</keyword>
<feature type="region of interest" description="Disordered" evidence="6">
    <location>
        <begin position="804"/>
        <end position="823"/>
    </location>
</feature>
<evidence type="ECO:0000259" key="9">
    <source>
        <dbReference type="PROSITE" id="PS51379"/>
    </source>
</evidence>
<dbReference type="PROSITE" id="PS51379">
    <property type="entry name" value="4FE4S_FER_2"/>
    <property type="match status" value="1"/>
</dbReference>
<dbReference type="InterPro" id="IPR002078">
    <property type="entry name" value="Sigma_54_int"/>
</dbReference>
<evidence type="ECO:0000256" key="2">
    <source>
        <dbReference type="ARBA" id="ARBA00022475"/>
    </source>
</evidence>
<keyword evidence="7" id="KW-1133">Transmembrane helix</keyword>
<dbReference type="Pfam" id="PF25601">
    <property type="entry name" value="AAA_lid_14"/>
    <property type="match status" value="1"/>
</dbReference>
<gene>
    <name evidence="10" type="primary">PLEST006193</name>
    <name evidence="10" type="ORF">PLESTB_000903900</name>
</gene>
<keyword evidence="3" id="KW-0547">Nucleotide-binding</keyword>
<feature type="compositionally biased region" description="Polar residues" evidence="6">
    <location>
        <begin position="219"/>
        <end position="238"/>
    </location>
</feature>
<keyword evidence="2" id="KW-1003">Cell membrane</keyword>
<dbReference type="InterPro" id="IPR052378">
    <property type="entry name" value="NosR_regulator"/>
</dbReference>
<feature type="compositionally biased region" description="Polar residues" evidence="6">
    <location>
        <begin position="451"/>
        <end position="464"/>
    </location>
</feature>
<dbReference type="Gene3D" id="1.10.8.60">
    <property type="match status" value="1"/>
</dbReference>
<sequence>MQRVTTLGSCSQDIAAIQPETRADVAVPSDPRTAEQSGANLHDSYTSPTKRPEAVEETTPIAERGASMTYSAAMAANGGVTASGIASSVGETPDQVVTLFGRGRHNSRPAPQNMPAVSASSAESRSTPASSSIPPPEVTDSPVHGRAVSPVPPYAAGTSHDEAESALADSTSFPVVPALPLNNAIRSPPKFDVPPALKPPDSADSEIISAWMQGPKLSHLSQTLQRPEQTSSVAQPSRQAAVPAASGMSVSDASMFSLALDAAASQASALPPAHGGVPTPSAASAASAARPTAPPAALAPSELPPLPLPLPMPTPGSSRDLNAAGATYDTITSSKLSSMIDHAMLNGSGSAGRGSAAAAGGGTALSSVDPAGPWDSYRHSTMAPIAEAEGEEGSWSNSNVTGCRVAQDQASAASLEAPGEDELARAGAGPSAASQRLAPVSSHNSERSLRMNGSGSSAVSSFRTAQGAPGASQRGSGSEPAAGVATGVICAGGAALTALARMGSDSGSNAVTAPGGSARAGSVYGRNPGTSTVPPPRRTAVPSAATAPAPVESLDAETSAMDSGPMRASARVDEDDEVDDGMGASADNFSLAAVTLPQVLLHGAGQPLQRQGPQARYGAPAARPAPVPTPAPFLGGCGDDDEVNLASIRPSFIDGPGMDHLKEALRVAGEKADAMPPPVSAAEVAAATQAMSSAPSTSQRMVVALPSNAAVLQQRGSSGSQRYGAAQAAPTSAGARAGAFGGVAASAAAPYASFCGDAPSQEDSGGGGSVEDDGSSVIDGPVSSGDEAGTAVVVHPAANVAARGRLSSTSGGPAPDLGNNAGAGEEGVDAIAVVAPSPRGTCAASVSDPAVEIAESAAFESARRSASGLSNGEPNVGYESVADSVCASQHRQKHWVNWMAQSSVATSMAANSVAVGESTRGAVRAGYGKPPSGLGARQQPEPGLSHISSINPVLEESTDGLYKRADAISGGYESGSDSESAEKLENLDEEAKKARKRHRALAPYLVSSPTHGIIGSSKYADRLRRQVVAAARDSSRKAVLIFGEPGLQKSNLATLIHFGGPCRITPMAYLDCARLDGLGAELFGRGERAGLVEVVGEGTLLLKNVHKMPPALVPKLVRLCAQQAYRRASTLTPPPDAGLTPLSSQDPPHDNLPPLRRAACRIIMTSNRQLPQLDDKVATVIKVPPLRLRPGDVKDLQRFYMTQMLRSQGSSATSSLRLSVTPAAVRQLESYTWPGNITELQAVVERAVLQGADEAAEKGGRLNEEVFWFAKQAKDRFRLNLLAAYPPLRRLLRSSLWPTDINFKFTAYVYPVIVALLLWGPPDRLHNPALAVFWDYWWPLVFVSFPLLGRVWCAVCPFMIFGELAQTWRTSPAGGGARLLKWPREAAERFGPPFLFSLFAAILVWEEVWDLPHSAALSGWLLLLITAGAVACSLVFERRLWCRYLCPIGGMNGLMAKLSMTEVRARQGVCSGECSTYHCYKGGCATPPDGLDSTGCPLYSHPAQLTDNRNCTNCMECLKACPNGSVEFRLRLPGTDLWSGHIASAGEVSLMFMLMGSVFLHHLDRLALQLGVDPAAAGLTGVTPQHIAASLVVLAAPGLAAWGADAAARRNPGGGIAAAAGPFLSNLVVQLTSRVTSGRAAAATAAAAAATAAAAAAAAAPAAGPSASSAAPLPQPAPFLALSYGYLPLLWSATLSHYLQPLLAEGGRLLPITAAMVGWEDAPLPVAVAHPAVIAFLQGSLLLFGAAASAALSRKLAAAPWAAFVPQLALIAAFTAELWALILE</sequence>
<name>A0A9W6BMJ8_9CHLO</name>
<accession>A0A9W6BMJ8</accession>
<evidence type="ECO:0000313" key="10">
    <source>
        <dbReference type="EMBL" id="GLC54768.1"/>
    </source>
</evidence>
<dbReference type="GO" id="GO:0006355">
    <property type="term" value="P:regulation of DNA-templated transcription"/>
    <property type="evidence" value="ECO:0007669"/>
    <property type="project" value="InterPro"/>
</dbReference>
<feature type="region of interest" description="Disordered" evidence="6">
    <location>
        <begin position="269"/>
        <end position="323"/>
    </location>
</feature>
<feature type="domain" description="4Fe-4S ferredoxin-type" evidence="9">
    <location>
        <begin position="1502"/>
        <end position="1531"/>
    </location>
</feature>
<dbReference type="InterPro" id="IPR058031">
    <property type="entry name" value="AAA_lid_NorR"/>
</dbReference>
<dbReference type="InterPro" id="IPR017896">
    <property type="entry name" value="4Fe4S_Fe-S-bd"/>
</dbReference>
<feature type="region of interest" description="Disordered" evidence="6">
    <location>
        <begin position="1129"/>
        <end position="1150"/>
    </location>
</feature>
<dbReference type="PANTHER" id="PTHR30224:SF4">
    <property type="entry name" value="ELECTRON TRANSPORT PROTEIN YCCM-RELATED"/>
    <property type="match status" value="1"/>
</dbReference>
<proteinExistence type="predicted"/>
<feature type="region of interest" description="Disordered" evidence="6">
    <location>
        <begin position="504"/>
        <end position="570"/>
    </location>
</feature>
<feature type="transmembrane region" description="Helical" evidence="7">
    <location>
        <begin position="1728"/>
        <end position="1752"/>
    </location>
</feature>
<dbReference type="Gene3D" id="3.40.50.300">
    <property type="entry name" value="P-loop containing nucleotide triphosphate hydrolases"/>
    <property type="match status" value="1"/>
</dbReference>
<dbReference type="PROSITE" id="PS50045">
    <property type="entry name" value="SIGMA54_INTERACT_4"/>
    <property type="match status" value="1"/>
</dbReference>
<feature type="compositionally biased region" description="Low complexity" evidence="6">
    <location>
        <begin position="115"/>
        <end position="132"/>
    </location>
</feature>
<dbReference type="InterPro" id="IPR017900">
    <property type="entry name" value="4Fe4S_Fe_S_CS"/>
</dbReference>
<evidence type="ECO:0000256" key="3">
    <source>
        <dbReference type="ARBA" id="ARBA00022741"/>
    </source>
</evidence>
<comment type="subcellular location">
    <subcellularLocation>
        <location evidence="1">Cell membrane</location>
    </subcellularLocation>
</comment>
<feature type="compositionally biased region" description="Polar residues" evidence="6">
    <location>
        <begin position="34"/>
        <end position="49"/>
    </location>
</feature>
<dbReference type="PANTHER" id="PTHR30224">
    <property type="entry name" value="ELECTRON TRANSPORT PROTEIN"/>
    <property type="match status" value="1"/>
</dbReference>
<evidence type="ECO:0000256" key="5">
    <source>
        <dbReference type="ARBA" id="ARBA00023136"/>
    </source>
</evidence>
<evidence type="ECO:0000256" key="4">
    <source>
        <dbReference type="ARBA" id="ARBA00022840"/>
    </source>
</evidence>
<feature type="domain" description="Sigma-54 factor interaction" evidence="8">
    <location>
        <begin position="1013"/>
        <end position="1249"/>
    </location>
</feature>
<feature type="transmembrane region" description="Helical" evidence="7">
    <location>
        <begin position="1417"/>
        <end position="1436"/>
    </location>
</feature>
<dbReference type="PROSITE" id="PS00198">
    <property type="entry name" value="4FE4S_FER_1"/>
    <property type="match status" value="1"/>
</dbReference>
<feature type="transmembrane region" description="Helical" evidence="7">
    <location>
        <begin position="1301"/>
        <end position="1320"/>
    </location>
</feature>
<dbReference type="InterPro" id="IPR027417">
    <property type="entry name" value="P-loop_NTPase"/>
</dbReference>
<protein>
    <submittedName>
        <fullName evidence="10">Uncharacterized protein</fullName>
    </submittedName>
</protein>
<dbReference type="EMBL" id="BRXU01000011">
    <property type="protein sequence ID" value="GLC54768.1"/>
    <property type="molecule type" value="Genomic_DNA"/>
</dbReference>
<keyword evidence="11" id="KW-1185">Reference proteome</keyword>
<organism evidence="10 11">
    <name type="scientific">Pleodorina starrii</name>
    <dbReference type="NCBI Taxonomy" id="330485"/>
    <lineage>
        <taxon>Eukaryota</taxon>
        <taxon>Viridiplantae</taxon>
        <taxon>Chlorophyta</taxon>
        <taxon>core chlorophytes</taxon>
        <taxon>Chlorophyceae</taxon>
        <taxon>CS clade</taxon>
        <taxon>Chlamydomonadales</taxon>
        <taxon>Volvocaceae</taxon>
        <taxon>Pleodorina</taxon>
    </lineage>
</organism>
<feature type="transmembrane region" description="Helical" evidence="7">
    <location>
        <begin position="1759"/>
        <end position="1782"/>
    </location>
</feature>
<feature type="region of interest" description="Disordered" evidence="6">
    <location>
        <begin position="411"/>
        <end position="482"/>
    </location>
</feature>
<comment type="caution">
    <text evidence="10">The sequence shown here is derived from an EMBL/GenBank/DDBJ whole genome shotgun (WGS) entry which is preliminary data.</text>
</comment>
<evidence type="ECO:0000256" key="7">
    <source>
        <dbReference type="SAM" id="Phobius"/>
    </source>
</evidence>
<feature type="region of interest" description="Disordered" evidence="6">
    <location>
        <begin position="19"/>
        <end position="63"/>
    </location>
</feature>
<evidence type="ECO:0000256" key="1">
    <source>
        <dbReference type="ARBA" id="ARBA00004236"/>
    </source>
</evidence>
<feature type="transmembrane region" description="Helical" evidence="7">
    <location>
        <begin position="1340"/>
        <end position="1365"/>
    </location>
</feature>
<evidence type="ECO:0000259" key="8">
    <source>
        <dbReference type="PROSITE" id="PS50045"/>
    </source>
</evidence>
<reference evidence="10 11" key="1">
    <citation type="journal article" date="2023" name="Commun. Biol.">
        <title>Reorganization of the ancestral sex-determining regions during the evolution of trioecy in Pleodorina starrii.</title>
        <authorList>
            <person name="Takahashi K."/>
            <person name="Suzuki S."/>
            <person name="Kawai-Toyooka H."/>
            <person name="Yamamoto K."/>
            <person name="Hamaji T."/>
            <person name="Ootsuki R."/>
            <person name="Yamaguchi H."/>
            <person name="Kawachi M."/>
            <person name="Higashiyama T."/>
            <person name="Nozaki H."/>
        </authorList>
    </citation>
    <scope>NUCLEOTIDE SEQUENCE [LARGE SCALE GENOMIC DNA]</scope>
    <source>
        <strain evidence="10 11">NIES-4479</strain>
    </source>
</reference>
<feature type="region of interest" description="Disordered" evidence="6">
    <location>
        <begin position="218"/>
        <end position="240"/>
    </location>
</feature>